<dbReference type="Gene3D" id="3.40.50.1820">
    <property type="entry name" value="alpha/beta hydrolase"/>
    <property type="match status" value="1"/>
</dbReference>
<dbReference type="OrthoDB" id="9784036at2"/>
<comment type="similarity">
    <text evidence="1">Belongs to the esterase D family.</text>
</comment>
<evidence type="ECO:0000313" key="4">
    <source>
        <dbReference type="Proteomes" id="UP000030437"/>
    </source>
</evidence>
<keyword evidence="4" id="KW-1185">Reference proteome</keyword>
<name>A0A0A3ISM1_9BACI</name>
<keyword evidence="2" id="KW-0378">Hydrolase</keyword>
<accession>A0A0A3ISM1</accession>
<reference evidence="3 4" key="1">
    <citation type="submission" date="2014-02" db="EMBL/GenBank/DDBJ databases">
        <title>Draft genome sequence of Lysinibacillus odysseyi NBRC 100172.</title>
        <authorList>
            <person name="Zhang F."/>
            <person name="Wang G."/>
            <person name="Zhang L."/>
        </authorList>
    </citation>
    <scope>NUCLEOTIDE SEQUENCE [LARGE SCALE GENOMIC DNA]</scope>
    <source>
        <strain evidence="3 4">NBRC 100172</strain>
    </source>
</reference>
<dbReference type="eggNOG" id="COG2819">
    <property type="taxonomic scope" value="Bacteria"/>
</dbReference>
<dbReference type="STRING" id="1220589.CD32_08430"/>
<dbReference type="SUPFAM" id="SSF53474">
    <property type="entry name" value="alpha/beta-Hydrolases"/>
    <property type="match status" value="1"/>
</dbReference>
<dbReference type="InterPro" id="IPR052558">
    <property type="entry name" value="Siderophore_Hydrolase_D"/>
</dbReference>
<proteinExistence type="inferred from homology"/>
<dbReference type="GO" id="GO:0016788">
    <property type="term" value="F:hydrolase activity, acting on ester bonds"/>
    <property type="evidence" value="ECO:0007669"/>
    <property type="project" value="TreeGrafter"/>
</dbReference>
<organism evidence="3 4">
    <name type="scientific">Lysinibacillus odysseyi 34hs-1 = NBRC 100172</name>
    <dbReference type="NCBI Taxonomy" id="1220589"/>
    <lineage>
        <taxon>Bacteria</taxon>
        <taxon>Bacillati</taxon>
        <taxon>Bacillota</taxon>
        <taxon>Bacilli</taxon>
        <taxon>Bacillales</taxon>
        <taxon>Bacillaceae</taxon>
        <taxon>Lysinibacillus</taxon>
    </lineage>
</organism>
<dbReference type="Pfam" id="PF00756">
    <property type="entry name" value="Esterase"/>
    <property type="match status" value="1"/>
</dbReference>
<evidence type="ECO:0000256" key="2">
    <source>
        <dbReference type="ARBA" id="ARBA00022801"/>
    </source>
</evidence>
<evidence type="ECO:0000313" key="3">
    <source>
        <dbReference type="EMBL" id="KGR85858.1"/>
    </source>
</evidence>
<evidence type="ECO:0008006" key="5">
    <source>
        <dbReference type="Google" id="ProtNLM"/>
    </source>
</evidence>
<protein>
    <recommendedName>
        <fullName evidence="5">Alpha/beta hydrolase</fullName>
    </recommendedName>
</protein>
<dbReference type="PANTHER" id="PTHR40841">
    <property type="entry name" value="SIDEROPHORE TRIACETYLFUSARININE C ESTERASE"/>
    <property type="match status" value="1"/>
</dbReference>
<dbReference type="RefSeq" id="WP_036153412.1">
    <property type="nucleotide sequence ID" value="NZ_AVCX01000008.1"/>
</dbReference>
<sequence length="251" mass="28257">MNDFLLNSHFTNTAYTIKVYIPDGQTPEAGFPIHYVLDGLSYFGFVKDAVRLQQLNQMKTGIGPAIVVGICHQEEEMRERRFIDYTAPAEELVMPKHAKGKIPSIYGGGEQFFSFIEQELIPLIEGKYPVNTKQRTLFGHSLGGYFALWCLFNHPEKFEHIIAISPSIWWNGEELMEMGARFIAHGGSIKNTGVFISVGEREGFMVEDAKKMDTMLKIANLKVECYIAPGENHASVVPTVVSRALRFCSDK</sequence>
<dbReference type="InterPro" id="IPR000801">
    <property type="entry name" value="Esterase-like"/>
</dbReference>
<evidence type="ECO:0000256" key="1">
    <source>
        <dbReference type="ARBA" id="ARBA00005622"/>
    </source>
</evidence>
<dbReference type="EMBL" id="JPVP01000053">
    <property type="protein sequence ID" value="KGR85858.1"/>
    <property type="molecule type" value="Genomic_DNA"/>
</dbReference>
<comment type="caution">
    <text evidence="3">The sequence shown here is derived from an EMBL/GenBank/DDBJ whole genome shotgun (WGS) entry which is preliminary data.</text>
</comment>
<gene>
    <name evidence="3" type="ORF">CD32_08430</name>
</gene>
<dbReference type="PANTHER" id="PTHR40841:SF2">
    <property type="entry name" value="SIDEROPHORE-DEGRADING ESTERASE (EUROFUNG)"/>
    <property type="match status" value="1"/>
</dbReference>
<dbReference type="Proteomes" id="UP000030437">
    <property type="component" value="Unassembled WGS sequence"/>
</dbReference>
<dbReference type="InterPro" id="IPR029058">
    <property type="entry name" value="AB_hydrolase_fold"/>
</dbReference>
<dbReference type="AlphaFoldDB" id="A0A0A3ISM1"/>